<evidence type="ECO:0000259" key="1">
    <source>
        <dbReference type="Pfam" id="PF13521"/>
    </source>
</evidence>
<keyword evidence="2" id="KW-0547">Nucleotide-binding</keyword>
<dbReference type="AlphaFoldDB" id="A0A5B7X908"/>
<accession>A0A5B7X908</accession>
<organism evidence="2 3">
    <name type="scientific">Antarcticibacterium flavum</name>
    <dbReference type="NCBI Taxonomy" id="2058175"/>
    <lineage>
        <taxon>Bacteria</taxon>
        <taxon>Pseudomonadati</taxon>
        <taxon>Bacteroidota</taxon>
        <taxon>Flavobacteriia</taxon>
        <taxon>Flavobacteriales</taxon>
        <taxon>Flavobacteriaceae</taxon>
        <taxon>Antarcticibacterium</taxon>
    </lineage>
</organism>
<dbReference type="Proteomes" id="UP000309016">
    <property type="component" value="Chromosome"/>
</dbReference>
<proteinExistence type="predicted"/>
<dbReference type="SUPFAM" id="SSF52540">
    <property type="entry name" value="P-loop containing nucleoside triphosphate hydrolases"/>
    <property type="match status" value="1"/>
</dbReference>
<dbReference type="OrthoDB" id="5638848at2"/>
<protein>
    <submittedName>
        <fullName evidence="2">ATP-binding protein</fullName>
    </submittedName>
</protein>
<dbReference type="Gene3D" id="3.40.50.300">
    <property type="entry name" value="P-loop containing nucleotide triphosphate hydrolases"/>
    <property type="match status" value="1"/>
</dbReference>
<dbReference type="KEGG" id="afla:FHG64_18780"/>
<reference evidence="2 3" key="1">
    <citation type="submission" date="2019-06" db="EMBL/GenBank/DDBJ databases">
        <title>Complete genome sequence of Antarcticibacterium flavum KCTC 52984T from an Antarctic marine sediment.</title>
        <authorList>
            <person name="Lee Y.M."/>
            <person name="Shin S.C."/>
        </authorList>
    </citation>
    <scope>NUCLEOTIDE SEQUENCE [LARGE SCALE GENOMIC DNA]</scope>
    <source>
        <strain evidence="2 3">KCTC 52984</strain>
    </source>
</reference>
<name>A0A5B7X908_9FLAO</name>
<dbReference type="Pfam" id="PF13521">
    <property type="entry name" value="AAA_28"/>
    <property type="match status" value="1"/>
</dbReference>
<dbReference type="InterPro" id="IPR038727">
    <property type="entry name" value="NadR/Ttd14_AAA_dom"/>
</dbReference>
<evidence type="ECO:0000313" key="3">
    <source>
        <dbReference type="Proteomes" id="UP000309016"/>
    </source>
</evidence>
<keyword evidence="2" id="KW-0067">ATP-binding</keyword>
<dbReference type="EMBL" id="CP040812">
    <property type="protein sequence ID" value="QCY71272.1"/>
    <property type="molecule type" value="Genomic_DNA"/>
</dbReference>
<keyword evidence="3" id="KW-1185">Reference proteome</keyword>
<evidence type="ECO:0000313" key="2">
    <source>
        <dbReference type="EMBL" id="QCY71272.1"/>
    </source>
</evidence>
<gene>
    <name evidence="2" type="ORF">FHG64_18780</name>
</gene>
<sequence length="179" mass="20814">MQNKKIVITGGPGTGKSSVIKHLEREGYICYHEVSREITAAAQKQGISQLFLEKPILFSEKLLEARVKQHIEASLNEVSTVFLDRGIPDVVAYMEYFGTTYPQKFQQACEDHSYYRVFLLPPWEDIYQTDNERYESFEQALLIHDHLKKTYLSYGYEPIEVPKNTIENRSDFILNNIPM</sequence>
<feature type="domain" description="NadR/Ttd14 AAA" evidence="1">
    <location>
        <begin position="5"/>
        <end position="169"/>
    </location>
</feature>
<dbReference type="RefSeq" id="WP_139067817.1">
    <property type="nucleotide sequence ID" value="NZ_CP040812.1"/>
</dbReference>
<dbReference type="GO" id="GO:0005524">
    <property type="term" value="F:ATP binding"/>
    <property type="evidence" value="ECO:0007669"/>
    <property type="project" value="UniProtKB-KW"/>
</dbReference>
<dbReference type="InterPro" id="IPR027417">
    <property type="entry name" value="P-loop_NTPase"/>
</dbReference>